<dbReference type="PANTHER" id="PTHR42916:SF1">
    <property type="entry name" value="PROTEIN PHYLLO, CHLOROPLASTIC"/>
    <property type="match status" value="1"/>
</dbReference>
<comment type="similarity">
    <text evidence="3">Belongs to the AB hydrolase superfamily. MenH family.</text>
</comment>
<dbReference type="HAMAP" id="MF_01660">
    <property type="entry name" value="MenH"/>
    <property type="match status" value="1"/>
</dbReference>
<proteinExistence type="inferred from homology"/>
<dbReference type="EC" id="4.2.99.20" evidence="3"/>
<protein>
    <recommendedName>
        <fullName evidence="3">Putative 2-succinyl-6-hydroxy-2,4-cyclohexadiene-1-carboxylate synthase</fullName>
        <shortName evidence="3">SHCHC synthase</shortName>
        <ecNumber evidence="3">4.2.99.20</ecNumber>
    </recommendedName>
</protein>
<gene>
    <name evidence="3 5" type="primary">menH</name>
    <name evidence="5" type="ORF">B6N23_03675</name>
</gene>
<keyword evidence="6" id="KW-1185">Reference proteome</keyword>
<comment type="function">
    <text evidence="3">Catalyzes a proton abstraction reaction that results in 2,5-elimination of pyruvate from 2-succinyl-5-enolpyruvyl-6-hydroxy-3-cyclohexene-1-carboxylate (SEPHCHC) and the formation of 2-succinyl-6-hydroxy-2,4-cyclohexadiene-1-carboxylate (SHCHC).</text>
</comment>
<dbReference type="EMBL" id="CP131913">
    <property type="protein sequence ID" value="WLI74038.1"/>
    <property type="molecule type" value="Genomic_DNA"/>
</dbReference>
<dbReference type="InterPro" id="IPR000073">
    <property type="entry name" value="AB_hydrolase_1"/>
</dbReference>
<evidence type="ECO:0000256" key="1">
    <source>
        <dbReference type="ARBA" id="ARBA00022428"/>
    </source>
</evidence>
<keyword evidence="2 3" id="KW-0456">Lyase</keyword>
<comment type="pathway">
    <text evidence="3">Quinol/quinone metabolism; menaquinone biosynthesis.</text>
</comment>
<dbReference type="GO" id="GO:0070205">
    <property type="term" value="F:2-succinyl-6-hydroxy-2,4-cyclohexadiene-1-carboxylate synthase activity"/>
    <property type="evidence" value="ECO:0007669"/>
    <property type="project" value="UniProtKB-EC"/>
</dbReference>
<dbReference type="SUPFAM" id="SSF53474">
    <property type="entry name" value="alpha/beta-Hydrolases"/>
    <property type="match status" value="1"/>
</dbReference>
<reference evidence="5 6" key="1">
    <citation type="submission" date="2023-08" db="EMBL/GenBank/DDBJ databases">
        <title>Transcriptome Analysis of Halomonas alkalicola CICC 11012s to Identify the Genes Involved in Alkaline Tolerances.</title>
        <authorList>
            <person name="Zhai L."/>
        </authorList>
    </citation>
    <scope>NUCLEOTIDE SEQUENCE [LARGE SCALE GENOMIC DNA]</scope>
    <source>
        <strain evidence="5 6">CICC 11012s</strain>
    </source>
</reference>
<dbReference type="InterPro" id="IPR029058">
    <property type="entry name" value="AB_hydrolase_fold"/>
</dbReference>
<name>A0ABY9H757_9GAMM</name>
<feature type="domain" description="AB hydrolase-1" evidence="4">
    <location>
        <begin position="11"/>
        <end position="242"/>
    </location>
</feature>
<evidence type="ECO:0000256" key="3">
    <source>
        <dbReference type="HAMAP-Rule" id="MF_01660"/>
    </source>
</evidence>
<dbReference type="RefSeq" id="WP_305501954.1">
    <property type="nucleotide sequence ID" value="NZ_CP131913.1"/>
</dbReference>
<sequence length="254" mass="28365">MSAEARTATPIVLLHGLLGERRDWDALIARLDGLRCLALDLPGHGDNRRLHVRSFDEARRWLCGELERRGIRRYRLLGYSLGGRLALHHASHRPAGLGVLMLESAHPGLPEQQRPARLAHDDAWAERFEEEPLESVLTDWYRQPVFADLDESTRTRQVARRLGNHGPAVAAMLRATSLGRQPALGAWLAGTGLPVWYLSGSRDAKFHGIGSELARRCRRLRHLSLPGGHDLHLDRPDDVAEAVRAWCRDGAGDP</sequence>
<dbReference type="NCBIfam" id="TIGR03695">
    <property type="entry name" value="menH_SHCHC"/>
    <property type="match status" value="1"/>
</dbReference>
<organism evidence="5 6">
    <name type="scientific">Halomonas alkalicola</name>
    <dbReference type="NCBI Taxonomy" id="1930622"/>
    <lineage>
        <taxon>Bacteria</taxon>
        <taxon>Pseudomonadati</taxon>
        <taxon>Pseudomonadota</taxon>
        <taxon>Gammaproteobacteria</taxon>
        <taxon>Oceanospirillales</taxon>
        <taxon>Halomonadaceae</taxon>
        <taxon>Halomonas</taxon>
    </lineage>
</organism>
<dbReference type="PANTHER" id="PTHR42916">
    <property type="entry name" value="2-SUCCINYL-5-ENOLPYRUVYL-6-HYDROXY-3-CYCLOHEXENE-1-CARBOXYLATE SYNTHASE"/>
    <property type="match status" value="1"/>
</dbReference>
<comment type="catalytic activity">
    <reaction evidence="3">
        <text>5-enolpyruvoyl-6-hydroxy-2-succinyl-cyclohex-3-ene-1-carboxylate = (1R,6R)-6-hydroxy-2-succinyl-cyclohexa-2,4-diene-1-carboxylate + pyruvate</text>
        <dbReference type="Rhea" id="RHEA:25597"/>
        <dbReference type="ChEBI" id="CHEBI:15361"/>
        <dbReference type="ChEBI" id="CHEBI:58689"/>
        <dbReference type="ChEBI" id="CHEBI:58818"/>
        <dbReference type="EC" id="4.2.99.20"/>
    </reaction>
</comment>
<comment type="subunit">
    <text evidence="3">Monomer.</text>
</comment>
<dbReference type="Proteomes" id="UP001235344">
    <property type="component" value="Chromosome"/>
</dbReference>
<comment type="pathway">
    <text evidence="3">Quinol/quinone metabolism; 1,4-dihydroxy-2-naphthoate biosynthesis; 1,4-dihydroxy-2-naphthoate from chorismate: step 3/7.</text>
</comment>
<keyword evidence="1 3" id="KW-0474">Menaquinone biosynthesis</keyword>
<dbReference type="Pfam" id="PF12697">
    <property type="entry name" value="Abhydrolase_6"/>
    <property type="match status" value="1"/>
</dbReference>
<accession>A0ABY9H757</accession>
<evidence type="ECO:0000259" key="4">
    <source>
        <dbReference type="Pfam" id="PF12697"/>
    </source>
</evidence>
<evidence type="ECO:0000313" key="6">
    <source>
        <dbReference type="Proteomes" id="UP001235344"/>
    </source>
</evidence>
<evidence type="ECO:0000313" key="5">
    <source>
        <dbReference type="EMBL" id="WLI74038.1"/>
    </source>
</evidence>
<evidence type="ECO:0000256" key="2">
    <source>
        <dbReference type="ARBA" id="ARBA00023239"/>
    </source>
</evidence>
<dbReference type="InterPro" id="IPR022485">
    <property type="entry name" value="SHCHC_synthase_MenH"/>
</dbReference>
<dbReference type="Gene3D" id="3.40.50.1820">
    <property type="entry name" value="alpha/beta hydrolase"/>
    <property type="match status" value="1"/>
</dbReference>